<organism evidence="5 6">
    <name type="scientific">Thermophagus xiamenensis</name>
    <dbReference type="NCBI Taxonomy" id="385682"/>
    <lineage>
        <taxon>Bacteria</taxon>
        <taxon>Pseudomonadati</taxon>
        <taxon>Bacteroidota</taxon>
        <taxon>Bacteroidia</taxon>
        <taxon>Marinilabiliales</taxon>
        <taxon>Marinilabiliaceae</taxon>
        <taxon>Thermophagus</taxon>
    </lineage>
</organism>
<evidence type="ECO:0000256" key="2">
    <source>
        <dbReference type="ARBA" id="ARBA00023180"/>
    </source>
</evidence>
<dbReference type="PANTHER" id="PTHR42970:SF1">
    <property type="entry name" value="PECTATE LYASE C-RELATED"/>
    <property type="match status" value="1"/>
</dbReference>
<dbReference type="Proteomes" id="UP000181976">
    <property type="component" value="Unassembled WGS sequence"/>
</dbReference>
<dbReference type="STRING" id="385682.SAMN05444380_10294"/>
<dbReference type="OrthoDB" id="8737820at2"/>
<dbReference type="RefSeq" id="WP_010527932.1">
    <property type="nucleotide sequence ID" value="NZ_AFSL01000065.1"/>
</dbReference>
<dbReference type="InterPro" id="IPR012334">
    <property type="entry name" value="Pectin_lyas_fold"/>
</dbReference>
<dbReference type="InterPro" id="IPR052063">
    <property type="entry name" value="Polysaccharide_Lyase_1"/>
</dbReference>
<keyword evidence="2" id="KW-0325">Glycoprotein</keyword>
<evidence type="ECO:0000256" key="4">
    <source>
        <dbReference type="SAM" id="SignalP"/>
    </source>
</evidence>
<accession>A0A1I1VA29</accession>
<feature type="region of interest" description="Disordered" evidence="3">
    <location>
        <begin position="34"/>
        <end position="73"/>
    </location>
</feature>
<feature type="chain" id="PRO_5010216810" description="Pectate lyase" evidence="4">
    <location>
        <begin position="23"/>
        <end position="511"/>
    </location>
</feature>
<feature type="signal peptide" evidence="4">
    <location>
        <begin position="1"/>
        <end position="22"/>
    </location>
</feature>
<dbReference type="EMBL" id="FONA01000002">
    <property type="protein sequence ID" value="SFD79827.1"/>
    <property type="molecule type" value="Genomic_DNA"/>
</dbReference>
<evidence type="ECO:0000256" key="3">
    <source>
        <dbReference type="SAM" id="MobiDB-lite"/>
    </source>
</evidence>
<reference evidence="5 6" key="1">
    <citation type="submission" date="2016-10" db="EMBL/GenBank/DDBJ databases">
        <authorList>
            <person name="de Groot N.N."/>
        </authorList>
    </citation>
    <scope>NUCLEOTIDE SEQUENCE [LARGE SCALE GENOMIC DNA]</scope>
    <source>
        <strain evidence="5 6">DSM 19012</strain>
    </source>
</reference>
<dbReference type="eggNOG" id="COG3866">
    <property type="taxonomic scope" value="Bacteria"/>
</dbReference>
<keyword evidence="6" id="KW-1185">Reference proteome</keyword>
<dbReference type="InParanoid" id="A0A1I1VA29"/>
<gene>
    <name evidence="5" type="ORF">SAMN05444380_10294</name>
</gene>
<sequence length="511" mass="57564">MKKTLMKEVIIALMIMMGFVYASCSLEDLETVTETTVDEDQQEEEETSDGSDSKEDEEDSTPDQQSSAPEFNETKAFPTAEGYGKFAQGGRGGKIVYVTSLENSGPGTLREACEAVSGPRIVLFKVSGIINLYRHIKIKEPYITIAGQTAPGSGITLKNAGFQIETYEVIIRHLRIRPGDDTNPEYLEGTLRDAFYIYPNRNCHNIVLDHMTFTWGIDENLTFSTGTNNITMQNCIIAEGLSNSLHNEGEHSKGLLMLNQLDNISMINNLFAHNRGRNPLISSNSRNVHLINNLIYGWGGDRTGWGTHTQMFVDDDPIQNAVIYGNVYRKDSESNDWPLYSERNFRRLADGTTFYIDNNYLDENGTLENMKNRDNDLNSNPDYFTWWLLDTPPSGWRDTYSTIKDDIDDVADYVLANAGARKPILDEVDERIINEARTYTGRIIDSPSDVGGYPAQYTSDVPEDSDNDGMPDKWEIANNLDPNSADDAYEYTLSSYYQNIEMYLSELAGDF</sequence>
<dbReference type="GO" id="GO:0046872">
    <property type="term" value="F:metal ion binding"/>
    <property type="evidence" value="ECO:0007669"/>
    <property type="project" value="UniProtKB-KW"/>
</dbReference>
<evidence type="ECO:0008006" key="7">
    <source>
        <dbReference type="Google" id="ProtNLM"/>
    </source>
</evidence>
<evidence type="ECO:0000313" key="5">
    <source>
        <dbReference type="EMBL" id="SFD79827.1"/>
    </source>
</evidence>
<keyword evidence="4" id="KW-0732">Signal</keyword>
<keyword evidence="1" id="KW-0479">Metal-binding</keyword>
<dbReference type="PANTHER" id="PTHR42970">
    <property type="entry name" value="PECTATE LYASE C-RELATED"/>
    <property type="match status" value="1"/>
</dbReference>
<dbReference type="InterPro" id="IPR011050">
    <property type="entry name" value="Pectin_lyase_fold/virulence"/>
</dbReference>
<evidence type="ECO:0000256" key="1">
    <source>
        <dbReference type="ARBA" id="ARBA00022723"/>
    </source>
</evidence>
<dbReference type="Gene3D" id="2.160.20.10">
    <property type="entry name" value="Single-stranded right-handed beta-helix, Pectin lyase-like"/>
    <property type="match status" value="1"/>
</dbReference>
<dbReference type="SUPFAM" id="SSF51126">
    <property type="entry name" value="Pectin lyase-like"/>
    <property type="match status" value="1"/>
</dbReference>
<name>A0A1I1VA29_9BACT</name>
<feature type="compositionally biased region" description="Acidic residues" evidence="3">
    <location>
        <begin position="34"/>
        <end position="61"/>
    </location>
</feature>
<evidence type="ECO:0000313" key="6">
    <source>
        <dbReference type="Proteomes" id="UP000181976"/>
    </source>
</evidence>
<protein>
    <recommendedName>
        <fullName evidence="7">Pectate lyase</fullName>
    </recommendedName>
</protein>
<proteinExistence type="predicted"/>
<dbReference type="AlphaFoldDB" id="A0A1I1VA29"/>